<comment type="similarity">
    <text evidence="1">Belongs to the peptidase M20A family.</text>
</comment>
<name>A0A066VN58_TILAU</name>
<feature type="signal peptide" evidence="9">
    <location>
        <begin position="1"/>
        <end position="23"/>
    </location>
</feature>
<reference evidence="11 12" key="1">
    <citation type="submission" date="2014-05" db="EMBL/GenBank/DDBJ databases">
        <title>Draft genome sequence of a rare smut relative, Tilletiaria anomala UBC 951.</title>
        <authorList>
            <consortium name="DOE Joint Genome Institute"/>
            <person name="Toome M."/>
            <person name="Kuo A."/>
            <person name="Henrissat B."/>
            <person name="Lipzen A."/>
            <person name="Tritt A."/>
            <person name="Yoshinaga Y."/>
            <person name="Zane M."/>
            <person name="Barry K."/>
            <person name="Grigoriev I.V."/>
            <person name="Spatafora J.W."/>
            <person name="Aimea M.C."/>
        </authorList>
    </citation>
    <scope>NUCLEOTIDE SEQUENCE [LARGE SCALE GENOMIC DNA]</scope>
    <source>
        <strain evidence="11 12">UBC 951</strain>
    </source>
</reference>
<proteinExistence type="inferred from homology"/>
<keyword evidence="4" id="KW-0378">Hydrolase</keyword>
<dbReference type="Proteomes" id="UP000027361">
    <property type="component" value="Unassembled WGS sequence"/>
</dbReference>
<comment type="caution">
    <text evidence="11">The sequence shown here is derived from an EMBL/GenBank/DDBJ whole genome shotgun (WGS) entry which is preliminary data.</text>
</comment>
<dbReference type="OMA" id="CDDKPGL"/>
<keyword evidence="5 7" id="KW-0862">Zinc</keyword>
<dbReference type="GO" id="GO:0051603">
    <property type="term" value="P:proteolysis involved in protein catabolic process"/>
    <property type="evidence" value="ECO:0007669"/>
    <property type="project" value="TreeGrafter"/>
</dbReference>
<dbReference type="OrthoDB" id="3064516at2759"/>
<dbReference type="SUPFAM" id="SSF55031">
    <property type="entry name" value="Bacterial exopeptidase dimerisation domain"/>
    <property type="match status" value="1"/>
</dbReference>
<dbReference type="GO" id="GO:0000328">
    <property type="term" value="C:fungal-type vacuole lumen"/>
    <property type="evidence" value="ECO:0007669"/>
    <property type="project" value="TreeGrafter"/>
</dbReference>
<dbReference type="Gene3D" id="3.40.630.10">
    <property type="entry name" value="Zn peptidases"/>
    <property type="match status" value="1"/>
</dbReference>
<feature type="binding site" evidence="7">
    <location>
        <position position="220"/>
    </location>
    <ligand>
        <name>Zn(2+)</name>
        <dbReference type="ChEBI" id="CHEBI:29105"/>
        <label>1</label>
    </ligand>
</feature>
<dbReference type="MEROPS" id="M20.002"/>
<feature type="binding site" evidence="7">
    <location>
        <position position="148"/>
    </location>
    <ligand>
        <name>Zn(2+)</name>
        <dbReference type="ChEBI" id="CHEBI:29105"/>
        <label>2</label>
    </ligand>
</feature>
<feature type="compositionally biased region" description="Basic residues" evidence="8">
    <location>
        <begin position="28"/>
        <end position="39"/>
    </location>
</feature>
<dbReference type="InterPro" id="IPR011650">
    <property type="entry name" value="Peptidase_M20_dimer"/>
</dbReference>
<dbReference type="EMBL" id="JMSN01000096">
    <property type="protein sequence ID" value="KDN40015.1"/>
    <property type="molecule type" value="Genomic_DNA"/>
</dbReference>
<dbReference type="AlphaFoldDB" id="A0A066VN58"/>
<dbReference type="InterPro" id="IPR036264">
    <property type="entry name" value="Bact_exopeptidase_dim_dom"/>
</dbReference>
<feature type="domain" description="Peptidase M20 dimerisation" evidence="10">
    <location>
        <begin position="272"/>
        <end position="452"/>
    </location>
</feature>
<evidence type="ECO:0000256" key="9">
    <source>
        <dbReference type="SAM" id="SignalP"/>
    </source>
</evidence>
<protein>
    <submittedName>
        <fullName evidence="11">Carboxypeptidase S</fullName>
    </submittedName>
</protein>
<evidence type="ECO:0000256" key="5">
    <source>
        <dbReference type="ARBA" id="ARBA00022833"/>
    </source>
</evidence>
<dbReference type="Gene3D" id="1.10.150.900">
    <property type="match status" value="1"/>
</dbReference>
<evidence type="ECO:0000256" key="7">
    <source>
        <dbReference type="PIRSR" id="PIRSR037217-2"/>
    </source>
</evidence>
<keyword evidence="12" id="KW-1185">Reference proteome</keyword>
<accession>A0A066VN58</accession>
<feature type="active site" description="Proton acceptor" evidence="6">
    <location>
        <position position="219"/>
    </location>
</feature>
<feature type="binding site" evidence="7">
    <location>
        <position position="580"/>
    </location>
    <ligand>
        <name>Zn(2+)</name>
        <dbReference type="ChEBI" id="CHEBI:29105"/>
        <label>1</label>
    </ligand>
</feature>
<feature type="region of interest" description="Disordered" evidence="8">
    <location>
        <begin position="21"/>
        <end position="46"/>
    </location>
</feature>
<organism evidence="11 12">
    <name type="scientific">Tilletiaria anomala (strain ATCC 24038 / CBS 436.72 / UBC 951)</name>
    <dbReference type="NCBI Taxonomy" id="1037660"/>
    <lineage>
        <taxon>Eukaryota</taxon>
        <taxon>Fungi</taxon>
        <taxon>Dikarya</taxon>
        <taxon>Basidiomycota</taxon>
        <taxon>Ustilaginomycotina</taxon>
        <taxon>Exobasidiomycetes</taxon>
        <taxon>Georgefischeriales</taxon>
        <taxon>Tilletiariaceae</taxon>
        <taxon>Tilletiaria</taxon>
    </lineage>
</organism>
<sequence>MRGLLVAFILIASLLHFWQPREPQPTHRSSHRRPSHGSRKLCPQHPPFQHRVAAPGNLKQPSRQELAHRLSGAVQVDTSVSDEWPHVKDDPERWARVFSPFRAYLERTFPTIHAPGSKVSRTLVNEHGLLFEWPGADPSLKPLLLMAHQDAVPVEPTTIDQWTHPPFSGYYDEQNGLIWGRGAADTKSTIISILSSVQSLLESDFTPNRTLVVSFGFDEEAAGTEGALALSTFLEHKYGPNSMAMIVDEGGSVTPADTKTGSPAVAGPAVREKGYLDVSIKVKTPGGHSSVPTPHTSIGMLSAVIVAMEKQPHKPVLRTDSPAWNQLLCAADAGNTSPKLTRAIHVILDAQDELDALSATPRNGGGCPQKAMHRVTALQTRLKNAKKRVLKLMDPIERVAFQTTQAVDLIKGGVKINALPEEATAVVNSRIEPGTPVQEIRERTARIVAPVARQMGLNLDAWGQERLSFRLDPTKAKGTIVLSDAFGSGLEPSPATPLNGEEAKPWRLLSGVIRATWDASDADASQSTSDGITVVPTLMVGNTDTSRYWRLTRHIFRFSAGTLKLEPEGTGAKTPFGGIHTVDEREQDDALAQGWRFYSALIRAASEVEL</sequence>
<dbReference type="RefSeq" id="XP_013241252.1">
    <property type="nucleotide sequence ID" value="XM_013385798.1"/>
</dbReference>
<feature type="binding site" evidence="7">
    <location>
        <position position="248"/>
    </location>
    <ligand>
        <name>Zn(2+)</name>
        <dbReference type="ChEBI" id="CHEBI:29105"/>
        <label>2</label>
    </ligand>
</feature>
<dbReference type="PANTHER" id="PTHR45962:SF1">
    <property type="entry name" value="N-FATTY-ACYL-AMINO ACID SYNTHASE_HYDROLASE PM20D1"/>
    <property type="match status" value="1"/>
</dbReference>
<feature type="active site" evidence="6">
    <location>
        <position position="150"/>
    </location>
</feature>
<evidence type="ECO:0000313" key="11">
    <source>
        <dbReference type="EMBL" id="KDN40015.1"/>
    </source>
</evidence>
<evidence type="ECO:0000259" key="10">
    <source>
        <dbReference type="Pfam" id="PF07687"/>
    </source>
</evidence>
<dbReference type="PANTHER" id="PTHR45962">
    <property type="entry name" value="N-FATTY-ACYL-AMINO ACID SYNTHASE/HYDROLASE PM20D1"/>
    <property type="match status" value="1"/>
</dbReference>
<evidence type="ECO:0000256" key="3">
    <source>
        <dbReference type="ARBA" id="ARBA00022723"/>
    </source>
</evidence>
<evidence type="ECO:0000256" key="6">
    <source>
        <dbReference type="PIRSR" id="PIRSR037217-1"/>
    </source>
</evidence>
<dbReference type="GO" id="GO:0004181">
    <property type="term" value="F:metallocarboxypeptidase activity"/>
    <property type="evidence" value="ECO:0007669"/>
    <property type="project" value="InterPro"/>
</dbReference>
<dbReference type="Gene3D" id="3.30.70.360">
    <property type="match status" value="1"/>
</dbReference>
<gene>
    <name evidence="11" type="ORF">K437DRAFT_227591</name>
</gene>
<dbReference type="InterPro" id="IPR002933">
    <property type="entry name" value="Peptidase_M20"/>
</dbReference>
<evidence type="ECO:0000256" key="8">
    <source>
        <dbReference type="SAM" id="MobiDB-lite"/>
    </source>
</evidence>
<evidence type="ECO:0000256" key="2">
    <source>
        <dbReference type="ARBA" id="ARBA00022670"/>
    </source>
</evidence>
<dbReference type="STRING" id="1037660.A0A066VN58"/>
<keyword evidence="2" id="KW-0645">Protease</keyword>
<dbReference type="InterPro" id="IPR017141">
    <property type="entry name" value="Pept_M20_carboxypep"/>
</dbReference>
<dbReference type="Pfam" id="PF01546">
    <property type="entry name" value="Peptidase_M20"/>
    <property type="match status" value="1"/>
</dbReference>
<dbReference type="GO" id="GO:0046872">
    <property type="term" value="F:metal ion binding"/>
    <property type="evidence" value="ECO:0007669"/>
    <property type="project" value="UniProtKB-KW"/>
</dbReference>
<dbReference type="FunFam" id="3.40.630.10:FF:000027">
    <property type="entry name" value="N-fatty-acyl-amino acid synthase/hydrolase PM20D1"/>
    <property type="match status" value="1"/>
</dbReference>
<dbReference type="GeneID" id="25262636"/>
<dbReference type="Pfam" id="PF07687">
    <property type="entry name" value="M20_dimer"/>
    <property type="match status" value="1"/>
</dbReference>
<evidence type="ECO:0000313" key="12">
    <source>
        <dbReference type="Proteomes" id="UP000027361"/>
    </source>
</evidence>
<keyword evidence="11" id="KW-0121">Carboxypeptidase</keyword>
<dbReference type="InterPro" id="IPR047177">
    <property type="entry name" value="Pept_M20A"/>
</dbReference>
<evidence type="ECO:0000256" key="4">
    <source>
        <dbReference type="ARBA" id="ARBA00022801"/>
    </source>
</evidence>
<feature type="binding site" evidence="7">
    <location>
        <position position="185"/>
    </location>
    <ligand>
        <name>Zn(2+)</name>
        <dbReference type="ChEBI" id="CHEBI:29105"/>
        <label>2</label>
    </ligand>
</feature>
<dbReference type="SUPFAM" id="SSF53187">
    <property type="entry name" value="Zn-dependent exopeptidases"/>
    <property type="match status" value="1"/>
</dbReference>
<feature type="binding site" evidence="7">
    <location>
        <position position="185"/>
    </location>
    <ligand>
        <name>Zn(2+)</name>
        <dbReference type="ChEBI" id="CHEBI:29105"/>
        <label>1</label>
    </ligand>
</feature>
<dbReference type="HOGENOM" id="CLU_021802_11_0_1"/>
<evidence type="ECO:0000256" key="1">
    <source>
        <dbReference type="ARBA" id="ARBA00006247"/>
    </source>
</evidence>
<dbReference type="PIRSF" id="PIRSF037217">
    <property type="entry name" value="Carboxypeptidase_S"/>
    <property type="match status" value="1"/>
</dbReference>
<keyword evidence="9" id="KW-0732">Signal</keyword>
<dbReference type="InParanoid" id="A0A066VN58"/>
<keyword evidence="3 7" id="KW-0479">Metal-binding</keyword>
<feature type="chain" id="PRO_5001628339" evidence="9">
    <location>
        <begin position="24"/>
        <end position="610"/>
    </location>
</feature>
<dbReference type="CDD" id="cd05674">
    <property type="entry name" value="M20_yscS"/>
    <property type="match status" value="1"/>
</dbReference>